<keyword evidence="6" id="KW-0067">ATP-binding</keyword>
<dbReference type="Pfam" id="PF13246">
    <property type="entry name" value="Cation_ATPase"/>
    <property type="match status" value="1"/>
</dbReference>
<feature type="transmembrane region" description="Helical" evidence="13">
    <location>
        <begin position="1071"/>
        <end position="1088"/>
    </location>
</feature>
<feature type="transmembrane region" description="Helical" evidence="13">
    <location>
        <begin position="1139"/>
        <end position="1163"/>
    </location>
</feature>
<dbReference type="GO" id="GO:0005391">
    <property type="term" value="F:P-type sodium:potassium-exchanging transporter activity"/>
    <property type="evidence" value="ECO:0007669"/>
    <property type="project" value="TreeGrafter"/>
</dbReference>
<protein>
    <recommendedName>
        <fullName evidence="14">Cation-transporting P-type ATPase N-terminal domain-containing protein</fullName>
    </recommendedName>
</protein>
<evidence type="ECO:0000256" key="10">
    <source>
        <dbReference type="ARBA" id="ARBA00023065"/>
    </source>
</evidence>
<dbReference type="NCBIfam" id="TIGR01494">
    <property type="entry name" value="ATPase_P-type"/>
    <property type="match status" value="3"/>
</dbReference>
<keyword evidence="5" id="KW-0547">Nucleotide-binding</keyword>
<keyword evidence="10" id="KW-0813">Transport</keyword>
<dbReference type="Pfam" id="PF00122">
    <property type="entry name" value="E1-E2_ATPase"/>
    <property type="match status" value="1"/>
</dbReference>
<dbReference type="GO" id="GO:0005886">
    <property type="term" value="C:plasma membrane"/>
    <property type="evidence" value="ECO:0007669"/>
    <property type="project" value="UniProtKB-SubCell"/>
</dbReference>
<evidence type="ECO:0000256" key="12">
    <source>
        <dbReference type="ARBA" id="ARBA00038148"/>
    </source>
</evidence>
<dbReference type="PROSITE" id="PS00154">
    <property type="entry name" value="ATPASE_E1_E2"/>
    <property type="match status" value="1"/>
</dbReference>
<evidence type="ECO:0000256" key="3">
    <source>
        <dbReference type="ARBA" id="ARBA00022553"/>
    </source>
</evidence>
<dbReference type="GO" id="GO:1990573">
    <property type="term" value="P:potassium ion import across plasma membrane"/>
    <property type="evidence" value="ECO:0007669"/>
    <property type="project" value="TreeGrafter"/>
</dbReference>
<dbReference type="GO" id="GO:1902600">
    <property type="term" value="P:proton transmembrane transport"/>
    <property type="evidence" value="ECO:0007669"/>
    <property type="project" value="TreeGrafter"/>
</dbReference>
<dbReference type="Gene3D" id="3.40.50.1000">
    <property type="entry name" value="HAD superfamily/HAD-like"/>
    <property type="match status" value="1"/>
</dbReference>
<evidence type="ECO:0000313" key="16">
    <source>
        <dbReference type="Proteomes" id="UP001162031"/>
    </source>
</evidence>
<dbReference type="FunFam" id="2.70.150.10:FF:000160">
    <property type="entry name" value="Sarcoplasmic/endoplasmic reticulum calcium ATPase 1"/>
    <property type="match status" value="1"/>
</dbReference>
<evidence type="ECO:0000256" key="6">
    <source>
        <dbReference type="ARBA" id="ARBA00022840"/>
    </source>
</evidence>
<sequence>MVDPLDLHDRTPCFESSDVGQAASEVVVVALDSAQETPLPPSSSSSTCSFPYAAVETPGGSHVTRVGRDRVSIQPVDAALEDGQVAVHSSDHPTMNGDVEQVVVFSTVNRTPHESLVDIDDSIDADRQWTWPEKAVATILKDLAVDAERGLDTATALDRLDSRGPNALDEEKKTSVVGMFLMQFTNVIIGLLVAAAVASIALQEYVEGIAIIAIVTLNAVIATVQEHSASNALEALQKMTSPRCMVLRDGGRQVQIPSDQLVPGDMVVLTTGDIVPADIRLVSSADLKVNEMTLTGESEDVLKRVDAEVASSSSEKLTATNMVFASTSIALGNAIGVVVETGMSTRVGSIALLLKSGGRKADDVNCWHQSKDSNAVKMTPLQLSLHKLGVFMGTVVLGVCAIVFVVGIVRGNADPKHPDRAVWLNVVMIAVSLAVSAVPEGLPMVVTICLSTGTADMVKKNVLVRKLAAVESLGASSVICTDKTGTLTEGKMTAVKLWSDAVEYEITGTGFNPTGDILRDGESQLKGPSVSIPVRTTLLSAALCSNTRLQQEEDDHGALTWVPMGNSSEAPLIVAAAKAGIWRDDALQMYPRVIEVPFSSSRKMMISVNELPAGTSQLDLLQLPCPTKLVANVKGAPNYIVKQCTTMLRQDGSITVLTDRDRNGILQAVDTLSSEALRVLAVAIRPLDRVPFPTQEEDVEAKFQALCGSLIFIGLVASIDPPRAGVKDAIQTARQASVRTVMITGDYLKTAVAIARDIDLLPAGSDDIDVQAVDCGVLRSRSNQYVSEAELDELTSQVSVFARARPEDKLEIVKSLQRQGHVVAMTGDGVNDAPALKKADIGVAMGIAGTAVAKGASDMILTDDNFCSIVSAVEKGRQIYGNIQRFVCFLLSTNFGEISLIFTAIAIGMPNPLEPLQILVLNLFADGMAAVALSLEKGDGSVMLERPRPRSERILFGRLWVIVLSNALLIAAGALVVFTCGLYWNFEHILLDDITAGVDTDKGEGAYRNVVCSRWMGLGNIRQEYSNCGARDLNNTYLFAESIRALQYYESDELLCFGGDYECVSEGTSRAQTMAFVYITTMEMLRAYTARSFTKSVCKDMFSNKWMQMAALGSLVLTLSVTTIPVLNDRIFGFTYIQWYEWMFSMVFALVMVAFGETLKGAYRHRDRAKLRRAAEDNHMGGIDDLHVVRNRVEPLGIKLGARDTSAVHSYSKQLPFQ</sequence>
<dbReference type="SFLD" id="SFLDG00002">
    <property type="entry name" value="C1.7:_P-type_atpase_like"/>
    <property type="match status" value="1"/>
</dbReference>
<dbReference type="SMART" id="SM00831">
    <property type="entry name" value="Cation_ATPase_N"/>
    <property type="match status" value="1"/>
</dbReference>
<evidence type="ECO:0000259" key="14">
    <source>
        <dbReference type="SMART" id="SM00831"/>
    </source>
</evidence>
<dbReference type="InterPro" id="IPR036412">
    <property type="entry name" value="HAD-like_sf"/>
</dbReference>
<dbReference type="GO" id="GO:0030007">
    <property type="term" value="P:intracellular potassium ion homeostasis"/>
    <property type="evidence" value="ECO:0007669"/>
    <property type="project" value="TreeGrafter"/>
</dbReference>
<evidence type="ECO:0000256" key="7">
    <source>
        <dbReference type="ARBA" id="ARBA00022842"/>
    </source>
</evidence>
<keyword evidence="8" id="KW-1278">Translocase</keyword>
<dbReference type="SUPFAM" id="SSF81653">
    <property type="entry name" value="Calcium ATPase, transduction domain A"/>
    <property type="match status" value="1"/>
</dbReference>
<evidence type="ECO:0000313" key="15">
    <source>
        <dbReference type="EMBL" id="CAI5718768.1"/>
    </source>
</evidence>
<name>A0AAV0TG70_HYABA</name>
<dbReference type="InterPro" id="IPR023299">
    <property type="entry name" value="ATPase_P-typ_cyto_dom_N"/>
</dbReference>
<dbReference type="InterPro" id="IPR044492">
    <property type="entry name" value="P_typ_ATPase_HD_dom"/>
</dbReference>
<keyword evidence="3" id="KW-0597">Phosphoprotein</keyword>
<evidence type="ECO:0000256" key="11">
    <source>
        <dbReference type="ARBA" id="ARBA00023136"/>
    </source>
</evidence>
<dbReference type="PRINTS" id="PR00119">
    <property type="entry name" value="CATATPASE"/>
</dbReference>
<dbReference type="InterPro" id="IPR001757">
    <property type="entry name" value="P_typ_ATPase"/>
</dbReference>
<dbReference type="FunFam" id="3.40.1110.10:FF:000088">
    <property type="entry name" value="Potassium/sodium efflux P-type ATPase, fungal-type"/>
    <property type="match status" value="1"/>
</dbReference>
<dbReference type="InterPro" id="IPR023298">
    <property type="entry name" value="ATPase_P-typ_TM_dom_sf"/>
</dbReference>
<evidence type="ECO:0000256" key="2">
    <source>
        <dbReference type="ARBA" id="ARBA00022475"/>
    </source>
</evidence>
<keyword evidence="9 13" id="KW-1133">Transmembrane helix</keyword>
<keyword evidence="16" id="KW-1185">Reference proteome</keyword>
<comment type="caution">
    <text evidence="15">The sequence shown here is derived from an EMBL/GenBank/DDBJ whole genome shotgun (WGS) entry which is preliminary data.</text>
</comment>
<evidence type="ECO:0000256" key="1">
    <source>
        <dbReference type="ARBA" id="ARBA00004651"/>
    </source>
</evidence>
<feature type="transmembrane region" description="Helical" evidence="13">
    <location>
        <begin position="886"/>
        <end position="909"/>
    </location>
</feature>
<dbReference type="Pfam" id="PF00689">
    <property type="entry name" value="Cation_ATPase_C"/>
    <property type="match status" value="1"/>
</dbReference>
<dbReference type="GO" id="GO:0016887">
    <property type="term" value="F:ATP hydrolysis activity"/>
    <property type="evidence" value="ECO:0007669"/>
    <property type="project" value="InterPro"/>
</dbReference>
<reference evidence="15" key="1">
    <citation type="submission" date="2022-12" db="EMBL/GenBank/DDBJ databases">
        <authorList>
            <person name="Webb A."/>
        </authorList>
    </citation>
    <scope>NUCLEOTIDE SEQUENCE</scope>
    <source>
        <strain evidence="15">Hp1</strain>
    </source>
</reference>
<dbReference type="InterPro" id="IPR006068">
    <property type="entry name" value="ATPase_P-typ_cation-transptr_C"/>
</dbReference>
<keyword evidence="10" id="KW-0406">Ion transport</keyword>
<dbReference type="SFLD" id="SFLDF00027">
    <property type="entry name" value="p-type_atpase"/>
    <property type="match status" value="1"/>
</dbReference>
<dbReference type="FunFam" id="3.40.50.1000:FF:000083">
    <property type="entry name" value="Sodium/potassium-transporting ATPase subunit alpha"/>
    <property type="match status" value="1"/>
</dbReference>
<proteinExistence type="inferred from homology"/>
<dbReference type="PANTHER" id="PTHR43294">
    <property type="entry name" value="SODIUM/POTASSIUM-TRANSPORTING ATPASE SUBUNIT ALPHA"/>
    <property type="match status" value="1"/>
</dbReference>
<feature type="transmembrane region" description="Helical" evidence="13">
    <location>
        <begin position="388"/>
        <end position="409"/>
    </location>
</feature>
<keyword evidence="2" id="KW-1003">Cell membrane</keyword>
<feature type="transmembrane region" description="Helical" evidence="13">
    <location>
        <begin position="915"/>
        <end position="935"/>
    </location>
</feature>
<dbReference type="Gene3D" id="3.40.1110.10">
    <property type="entry name" value="Calcium-transporting ATPase, cytoplasmic domain N"/>
    <property type="match status" value="1"/>
</dbReference>
<feature type="transmembrane region" description="Helical" evidence="13">
    <location>
        <begin position="180"/>
        <end position="202"/>
    </location>
</feature>
<evidence type="ECO:0000256" key="9">
    <source>
        <dbReference type="ARBA" id="ARBA00022989"/>
    </source>
</evidence>
<evidence type="ECO:0000256" key="8">
    <source>
        <dbReference type="ARBA" id="ARBA00022967"/>
    </source>
</evidence>
<dbReference type="Proteomes" id="UP001162031">
    <property type="component" value="Unassembled WGS sequence"/>
</dbReference>
<dbReference type="FunFam" id="1.20.1110.10:FF:000104">
    <property type="entry name" value="E1-E2 ATPase family protein"/>
    <property type="match status" value="1"/>
</dbReference>
<keyword evidence="7" id="KW-0460">Magnesium</keyword>
<dbReference type="InterPro" id="IPR004014">
    <property type="entry name" value="ATPase_P-typ_cation-transptr_N"/>
</dbReference>
<accession>A0AAV0TG70</accession>
<dbReference type="InterPro" id="IPR023214">
    <property type="entry name" value="HAD_sf"/>
</dbReference>
<keyword evidence="11 13" id="KW-0472">Membrane</keyword>
<keyword evidence="4 13" id="KW-0812">Transmembrane</keyword>
<evidence type="ECO:0000256" key="4">
    <source>
        <dbReference type="ARBA" id="ARBA00022692"/>
    </source>
</evidence>
<comment type="subcellular location">
    <subcellularLocation>
        <location evidence="1">Cell membrane</location>
        <topology evidence="1">Multi-pass membrane protein</topology>
    </subcellularLocation>
</comment>
<feature type="domain" description="Cation-transporting P-type ATPase N-terminal" evidence="14">
    <location>
        <begin position="130"/>
        <end position="204"/>
    </location>
</feature>
<dbReference type="GO" id="GO:0036376">
    <property type="term" value="P:sodium ion export across plasma membrane"/>
    <property type="evidence" value="ECO:0007669"/>
    <property type="project" value="TreeGrafter"/>
</dbReference>
<gene>
    <name evidence="15" type="ORF">HBR001_LOCUS2065</name>
</gene>
<dbReference type="AlphaFoldDB" id="A0AAV0TG70"/>
<dbReference type="SFLD" id="SFLDS00003">
    <property type="entry name" value="Haloacid_Dehalogenase"/>
    <property type="match status" value="1"/>
</dbReference>
<dbReference type="Gene3D" id="2.70.150.10">
    <property type="entry name" value="Calcium-transporting ATPase, cytoplasmic transduction domain A"/>
    <property type="match status" value="1"/>
</dbReference>
<comment type="similarity">
    <text evidence="12">Belongs to the cation transport ATPase (P-type) (TC 3.A.3) family.</text>
</comment>
<dbReference type="InterPro" id="IPR050510">
    <property type="entry name" value="Cation_transp_ATPase_P-type"/>
</dbReference>
<dbReference type="Pfam" id="PF00690">
    <property type="entry name" value="Cation_ATPase_N"/>
    <property type="match status" value="1"/>
</dbReference>
<feature type="transmembrane region" description="Helical" evidence="13">
    <location>
        <begin position="1109"/>
        <end position="1127"/>
    </location>
</feature>
<dbReference type="SUPFAM" id="SSF81665">
    <property type="entry name" value="Calcium ATPase, transmembrane domain M"/>
    <property type="match status" value="1"/>
</dbReference>
<dbReference type="PANTHER" id="PTHR43294:SF21">
    <property type="entry name" value="CATION TRANSPORTING ATPASE"/>
    <property type="match status" value="1"/>
</dbReference>
<evidence type="ECO:0000256" key="13">
    <source>
        <dbReference type="SAM" id="Phobius"/>
    </source>
</evidence>
<dbReference type="Gene3D" id="1.20.1110.10">
    <property type="entry name" value="Calcium-transporting ATPase, transmembrane domain"/>
    <property type="match status" value="2"/>
</dbReference>
<dbReference type="GO" id="GO:0006883">
    <property type="term" value="P:intracellular sodium ion homeostasis"/>
    <property type="evidence" value="ECO:0007669"/>
    <property type="project" value="TreeGrafter"/>
</dbReference>
<dbReference type="GO" id="GO:0005524">
    <property type="term" value="F:ATP binding"/>
    <property type="evidence" value="ECO:0007669"/>
    <property type="project" value="UniProtKB-KW"/>
</dbReference>
<dbReference type="SUPFAM" id="SSF56784">
    <property type="entry name" value="HAD-like"/>
    <property type="match status" value="1"/>
</dbReference>
<dbReference type="InterPro" id="IPR018303">
    <property type="entry name" value="ATPase_P-typ_P_site"/>
</dbReference>
<organism evidence="15 16">
    <name type="scientific">Hyaloperonospora brassicae</name>
    <name type="common">Brassica downy mildew</name>
    <name type="synonym">Peronospora brassicae</name>
    <dbReference type="NCBI Taxonomy" id="162125"/>
    <lineage>
        <taxon>Eukaryota</taxon>
        <taxon>Sar</taxon>
        <taxon>Stramenopiles</taxon>
        <taxon>Oomycota</taxon>
        <taxon>Peronosporomycetes</taxon>
        <taxon>Peronosporales</taxon>
        <taxon>Peronosporaceae</taxon>
        <taxon>Hyaloperonospora</taxon>
    </lineage>
</organism>
<dbReference type="InterPro" id="IPR008250">
    <property type="entry name" value="ATPase_P-typ_transduc_dom_A_sf"/>
</dbReference>
<dbReference type="EMBL" id="CANTFL010000223">
    <property type="protein sequence ID" value="CAI5718768.1"/>
    <property type="molecule type" value="Genomic_DNA"/>
</dbReference>
<feature type="transmembrane region" description="Helical" evidence="13">
    <location>
        <begin position="955"/>
        <end position="984"/>
    </location>
</feature>
<dbReference type="InterPro" id="IPR059000">
    <property type="entry name" value="ATPase_P-type_domA"/>
</dbReference>
<evidence type="ECO:0000256" key="5">
    <source>
        <dbReference type="ARBA" id="ARBA00022741"/>
    </source>
</evidence>
<dbReference type="SUPFAM" id="SSF81660">
    <property type="entry name" value="Metal cation-transporting ATPase, ATP-binding domain N"/>
    <property type="match status" value="1"/>
</dbReference>